<evidence type="ECO:0000256" key="1">
    <source>
        <dbReference type="SAM" id="Phobius"/>
    </source>
</evidence>
<feature type="transmembrane region" description="Helical" evidence="1">
    <location>
        <begin position="16"/>
        <end position="37"/>
    </location>
</feature>
<gene>
    <name evidence="2" type="ORF">O7A05_17010</name>
</gene>
<dbReference type="RefSeq" id="WP_337094196.1">
    <property type="nucleotide sequence ID" value="NZ_JAPYKO010000011.1"/>
</dbReference>
<protein>
    <submittedName>
        <fullName evidence="2">Uncharacterized protein</fullName>
    </submittedName>
</protein>
<evidence type="ECO:0000313" key="3">
    <source>
        <dbReference type="Proteomes" id="UP001366503"/>
    </source>
</evidence>
<keyword evidence="1" id="KW-0812">Transmembrane</keyword>
<reference evidence="2 3" key="1">
    <citation type="submission" date="2022-12" db="EMBL/GenBank/DDBJ databases">
        <authorList>
            <person name="Muema E."/>
        </authorList>
    </citation>
    <scope>NUCLEOTIDE SEQUENCE [LARGE SCALE GENOMIC DNA]</scope>
    <source>
        <strain evidence="3">1330</strain>
    </source>
</reference>
<sequence length="87" mass="9499">MPVVEAVLSLIGPAYLAYYGFAVPVMVAWAVLCAALWDWNNRPSKRQGGVARSRPAGLMFFCLVAACYVSAHTGVYLLARHLAELWA</sequence>
<keyword evidence="1" id="KW-0472">Membrane</keyword>
<name>A0ABU8KEM1_9HYPH</name>
<comment type="caution">
    <text evidence="2">The sequence shown here is derived from an EMBL/GenBank/DDBJ whole genome shotgun (WGS) entry which is preliminary data.</text>
</comment>
<keyword evidence="1" id="KW-1133">Transmembrane helix</keyword>
<keyword evidence="3" id="KW-1185">Reference proteome</keyword>
<evidence type="ECO:0000313" key="2">
    <source>
        <dbReference type="EMBL" id="MEI9403852.1"/>
    </source>
</evidence>
<proteinExistence type="predicted"/>
<accession>A0ABU8KEM1</accession>
<dbReference type="Proteomes" id="UP001366503">
    <property type="component" value="Unassembled WGS sequence"/>
</dbReference>
<feature type="transmembrane region" description="Helical" evidence="1">
    <location>
        <begin position="58"/>
        <end position="79"/>
    </location>
</feature>
<organism evidence="2 3">
    <name type="scientific">Mesorhizobium argentiipisi</name>
    <dbReference type="NCBI Taxonomy" id="3015175"/>
    <lineage>
        <taxon>Bacteria</taxon>
        <taxon>Pseudomonadati</taxon>
        <taxon>Pseudomonadota</taxon>
        <taxon>Alphaproteobacteria</taxon>
        <taxon>Hyphomicrobiales</taxon>
        <taxon>Phyllobacteriaceae</taxon>
        <taxon>Mesorhizobium</taxon>
    </lineage>
</organism>
<dbReference type="EMBL" id="JAPYKO010000011">
    <property type="protein sequence ID" value="MEI9403852.1"/>
    <property type="molecule type" value="Genomic_DNA"/>
</dbReference>